<dbReference type="AlphaFoldDB" id="A0A017HAP7"/>
<evidence type="ECO:0000313" key="2">
    <source>
        <dbReference type="EMBL" id="EYD71451.1"/>
    </source>
</evidence>
<feature type="transmembrane region" description="Helical" evidence="1">
    <location>
        <begin position="20"/>
        <end position="46"/>
    </location>
</feature>
<comment type="caution">
    <text evidence="2">The sequence shown here is derived from an EMBL/GenBank/DDBJ whole genome shotgun (WGS) entry which is preliminary data.</text>
</comment>
<dbReference type="PATRIC" id="fig|1122180.6.peg.3086"/>
<dbReference type="eggNOG" id="ENOG5032YSQ">
    <property type="taxonomic scope" value="Bacteria"/>
</dbReference>
<dbReference type="NCBIfam" id="NF033565">
    <property type="entry name" value="trans_MerF"/>
    <property type="match status" value="1"/>
</dbReference>
<dbReference type="OrthoDB" id="574313at2"/>
<gene>
    <name evidence="2" type="ORF">Lokhon_03100</name>
</gene>
<dbReference type="EMBL" id="APGJ01000007">
    <property type="protein sequence ID" value="EYD71451.1"/>
    <property type="molecule type" value="Genomic_DNA"/>
</dbReference>
<evidence type="ECO:0000256" key="1">
    <source>
        <dbReference type="SAM" id="Phobius"/>
    </source>
</evidence>
<dbReference type="InterPro" id="IPR021091">
    <property type="entry name" value="Mercury_ion_transport_MerF"/>
</dbReference>
<name>A0A017HAP7_9RHOB</name>
<keyword evidence="1" id="KW-0812">Transmembrane</keyword>
<dbReference type="RefSeq" id="WP_017927537.1">
    <property type="nucleotide sequence ID" value="NZ_KB822995.1"/>
</dbReference>
<keyword evidence="3" id="KW-1185">Reference proteome</keyword>
<organism evidence="2 3">
    <name type="scientific">Limimaricola hongkongensis DSM 17492</name>
    <dbReference type="NCBI Taxonomy" id="1122180"/>
    <lineage>
        <taxon>Bacteria</taxon>
        <taxon>Pseudomonadati</taxon>
        <taxon>Pseudomonadota</taxon>
        <taxon>Alphaproteobacteria</taxon>
        <taxon>Rhodobacterales</taxon>
        <taxon>Paracoccaceae</taxon>
        <taxon>Limimaricola</taxon>
    </lineage>
</organism>
<evidence type="ECO:0000313" key="3">
    <source>
        <dbReference type="Proteomes" id="UP000025047"/>
    </source>
</evidence>
<accession>A0A017HAP7</accession>
<feature type="transmembrane region" description="Helical" evidence="1">
    <location>
        <begin position="52"/>
        <end position="70"/>
    </location>
</feature>
<reference evidence="2 3" key="1">
    <citation type="submission" date="2013-03" db="EMBL/GenBank/DDBJ databases">
        <authorList>
            <person name="Fiebig A."/>
            <person name="Goeker M."/>
            <person name="Klenk H.-P.P."/>
        </authorList>
    </citation>
    <scope>NUCLEOTIDE SEQUENCE [LARGE SCALE GENOMIC DNA]</scope>
    <source>
        <strain evidence="2 3">DSM 17492</strain>
    </source>
</reference>
<sequence length="76" mass="8381">MTRPETSPDKNDRLLKYGLIGTVVVALCCFTPILVVLLGAVGLSVLLGWLDIVLLPTLAIFLGITLYALWRRQRIS</sequence>
<keyword evidence="1" id="KW-1133">Transmembrane helix</keyword>
<dbReference type="Gene3D" id="1.10.287.910">
    <property type="entry name" value="bacterial mercury transporter, merf"/>
    <property type="match status" value="1"/>
</dbReference>
<proteinExistence type="predicted"/>
<dbReference type="Pfam" id="PF11431">
    <property type="entry name" value="Transport_MerF"/>
    <property type="match status" value="1"/>
</dbReference>
<dbReference type="HOGENOM" id="CLU_185260_1_0_5"/>
<dbReference type="STRING" id="1122180.Lokhon_03100"/>
<dbReference type="Proteomes" id="UP000025047">
    <property type="component" value="Unassembled WGS sequence"/>
</dbReference>
<keyword evidence="1" id="KW-0472">Membrane</keyword>
<protein>
    <submittedName>
        <fullName evidence="2">MerF</fullName>
    </submittedName>
</protein>
<dbReference type="GO" id="GO:0016020">
    <property type="term" value="C:membrane"/>
    <property type="evidence" value="ECO:0007669"/>
    <property type="project" value="InterPro"/>
</dbReference>